<reference evidence="1" key="1">
    <citation type="submission" date="2021-09" db="EMBL/GenBank/DDBJ databases">
        <title>Isolation and characterization of 3-chlorobenzoate degrading bacteria from soils in Shizuoka.</title>
        <authorList>
            <person name="Ifat A."/>
            <person name="Ogawa N."/>
            <person name="Kimbara K."/>
            <person name="Moriuchi R."/>
            <person name="Dohra H."/>
            <person name="Shintani M."/>
        </authorList>
    </citation>
    <scope>NUCLEOTIDE SEQUENCE</scope>
    <source>
        <strain evidence="1">19CS2-2</strain>
    </source>
</reference>
<comment type="caution">
    <text evidence="1">The sequence shown here is derived from an EMBL/GenBank/DDBJ whole genome shotgun (WGS) entry which is preliminary data.</text>
</comment>
<protein>
    <submittedName>
        <fullName evidence="1">Uncharacterized protein</fullName>
    </submittedName>
</protein>
<name>A0ACB5QQK6_9BURK</name>
<sequence>MSQELLDRLPRLSDWYNINDDFWPEPERNNKLDWPATMRGFGTSQKGQGEDVIDEVAVCVLKVGVADAATGVRAAMLPESRTRGVDGDTATR</sequence>
<organism evidence="1 2">
    <name type="scientific">Caballeronia novacaledonica</name>
    <dbReference type="NCBI Taxonomy" id="1544861"/>
    <lineage>
        <taxon>Bacteria</taxon>
        <taxon>Pseudomonadati</taxon>
        <taxon>Pseudomonadota</taxon>
        <taxon>Betaproteobacteria</taxon>
        <taxon>Burkholderiales</taxon>
        <taxon>Burkholderiaceae</taxon>
        <taxon>Caballeronia</taxon>
    </lineage>
</organism>
<proteinExistence type="predicted"/>
<dbReference type="EMBL" id="BPUR01000005">
    <property type="protein sequence ID" value="GJH17358.1"/>
    <property type="molecule type" value="Genomic_DNA"/>
</dbReference>
<keyword evidence="2" id="KW-1185">Reference proteome</keyword>
<dbReference type="Proteomes" id="UP001055013">
    <property type="component" value="Unassembled WGS sequence"/>
</dbReference>
<accession>A0ACB5QQK6</accession>
<evidence type="ECO:0000313" key="2">
    <source>
        <dbReference type="Proteomes" id="UP001055013"/>
    </source>
</evidence>
<gene>
    <name evidence="1" type="ORF">CBA19CS22_12470</name>
</gene>
<evidence type="ECO:0000313" key="1">
    <source>
        <dbReference type="EMBL" id="GJH17358.1"/>
    </source>
</evidence>